<feature type="transmembrane region" description="Helical" evidence="10">
    <location>
        <begin position="313"/>
        <end position="332"/>
    </location>
</feature>
<comment type="subcellular location">
    <subcellularLocation>
        <location evidence="1">Membrane</location>
        <topology evidence="1">Multi-pass membrane protein</topology>
    </subcellularLocation>
</comment>
<comment type="similarity">
    <text evidence="2">Belongs to the SLC41A transporter family.</text>
</comment>
<dbReference type="GO" id="GO:0005886">
    <property type="term" value="C:plasma membrane"/>
    <property type="evidence" value="ECO:0007669"/>
    <property type="project" value="TreeGrafter"/>
</dbReference>
<evidence type="ECO:0000256" key="2">
    <source>
        <dbReference type="ARBA" id="ARBA00009749"/>
    </source>
</evidence>
<name>A0A914YMI0_9BILA</name>
<feature type="transmembrane region" description="Helical" evidence="10">
    <location>
        <begin position="281"/>
        <end position="301"/>
    </location>
</feature>
<feature type="domain" description="SLC41A/MgtE integral membrane" evidence="11">
    <location>
        <begin position="343"/>
        <end position="441"/>
    </location>
</feature>
<dbReference type="PANTHER" id="PTHR16228:SF21">
    <property type="entry name" value="SLC41A_MGTE INTEGRAL MEMBRANE DOMAIN-CONTAINING PROTEIN"/>
    <property type="match status" value="1"/>
</dbReference>
<evidence type="ECO:0000256" key="10">
    <source>
        <dbReference type="SAM" id="Phobius"/>
    </source>
</evidence>
<dbReference type="Pfam" id="PF01769">
    <property type="entry name" value="MgtE"/>
    <property type="match status" value="2"/>
</dbReference>
<keyword evidence="6 10" id="KW-1133">Transmembrane helix</keyword>
<feature type="compositionally biased region" description="Polar residues" evidence="9">
    <location>
        <begin position="14"/>
        <end position="41"/>
    </location>
</feature>
<evidence type="ECO:0000256" key="9">
    <source>
        <dbReference type="SAM" id="MobiDB-lite"/>
    </source>
</evidence>
<dbReference type="PANTHER" id="PTHR16228">
    <property type="entry name" value="DIVALENT CATION TRANSPORTER SOLUTE CARRIER FAMILY 41"/>
    <property type="match status" value="1"/>
</dbReference>
<feature type="transmembrane region" description="Helical" evidence="10">
    <location>
        <begin position="248"/>
        <end position="269"/>
    </location>
</feature>
<evidence type="ECO:0000256" key="7">
    <source>
        <dbReference type="ARBA" id="ARBA00023065"/>
    </source>
</evidence>
<feature type="domain" description="SLC41A/MgtE integral membrane" evidence="11">
    <location>
        <begin position="134"/>
        <end position="265"/>
    </location>
</feature>
<feature type="transmembrane region" description="Helical" evidence="10">
    <location>
        <begin position="352"/>
        <end position="373"/>
    </location>
</feature>
<evidence type="ECO:0000313" key="13">
    <source>
        <dbReference type="WBParaSite" id="PSU_v2.g1853.t1"/>
    </source>
</evidence>
<evidence type="ECO:0000256" key="4">
    <source>
        <dbReference type="ARBA" id="ARBA00022692"/>
    </source>
</evidence>
<feature type="transmembrane region" description="Helical" evidence="10">
    <location>
        <begin position="424"/>
        <end position="446"/>
    </location>
</feature>
<evidence type="ECO:0000313" key="12">
    <source>
        <dbReference type="Proteomes" id="UP000887577"/>
    </source>
</evidence>
<evidence type="ECO:0000256" key="6">
    <source>
        <dbReference type="ARBA" id="ARBA00022989"/>
    </source>
</evidence>
<keyword evidence="7" id="KW-0406">Ion transport</keyword>
<dbReference type="Gene3D" id="1.10.357.20">
    <property type="entry name" value="SLC41 divalent cation transporters, integral membrane domain"/>
    <property type="match status" value="2"/>
</dbReference>
<dbReference type="InterPro" id="IPR036739">
    <property type="entry name" value="SLC41_membr_dom_sf"/>
</dbReference>
<evidence type="ECO:0000259" key="11">
    <source>
        <dbReference type="Pfam" id="PF01769"/>
    </source>
</evidence>
<evidence type="ECO:0000256" key="3">
    <source>
        <dbReference type="ARBA" id="ARBA00022448"/>
    </source>
</evidence>
<dbReference type="AlphaFoldDB" id="A0A914YMI0"/>
<dbReference type="InterPro" id="IPR045349">
    <property type="entry name" value="SLC41A1-3"/>
</dbReference>
<evidence type="ECO:0000256" key="5">
    <source>
        <dbReference type="ARBA" id="ARBA00022842"/>
    </source>
</evidence>
<feature type="region of interest" description="Disordered" evidence="9">
    <location>
        <begin position="14"/>
        <end position="46"/>
    </location>
</feature>
<feature type="transmembrane region" description="Helical" evidence="10">
    <location>
        <begin position="93"/>
        <end position="118"/>
    </location>
</feature>
<keyword evidence="5" id="KW-0460">Magnesium</keyword>
<organism evidence="12 13">
    <name type="scientific">Panagrolaimus superbus</name>
    <dbReference type="NCBI Taxonomy" id="310955"/>
    <lineage>
        <taxon>Eukaryota</taxon>
        <taxon>Metazoa</taxon>
        <taxon>Ecdysozoa</taxon>
        <taxon>Nematoda</taxon>
        <taxon>Chromadorea</taxon>
        <taxon>Rhabditida</taxon>
        <taxon>Tylenchina</taxon>
        <taxon>Panagrolaimomorpha</taxon>
        <taxon>Panagrolaimoidea</taxon>
        <taxon>Panagrolaimidae</taxon>
        <taxon>Panagrolaimus</taxon>
    </lineage>
</organism>
<keyword evidence="12" id="KW-1185">Reference proteome</keyword>
<dbReference type="WBParaSite" id="PSU_v2.g1853.t1">
    <property type="protein sequence ID" value="PSU_v2.g1853.t1"/>
    <property type="gene ID" value="PSU_v2.g1853"/>
</dbReference>
<feature type="transmembrane region" description="Helical" evidence="10">
    <location>
        <begin position="209"/>
        <end position="236"/>
    </location>
</feature>
<proteinExistence type="inferred from homology"/>
<dbReference type="InterPro" id="IPR006667">
    <property type="entry name" value="SLC41_membr_dom"/>
</dbReference>
<reference evidence="13" key="1">
    <citation type="submission" date="2022-11" db="UniProtKB">
        <authorList>
            <consortium name="WormBaseParasite"/>
        </authorList>
    </citation>
    <scope>IDENTIFICATION</scope>
</reference>
<sequence>MPVDQRDPNFVFSQTYSSETMSTTDGGSSTRHASTEESVCSNDGEEKGSTLTLEVSTLKLQNMLKNEKQEVYATAMIPELYFKRDKPESYKSFFLNASLIMLLASGGLFFAGIFLRIVTHNPAFQSYPELLKVIPLLLGLKGSIEMTYASRLSTMANTNRLNTFRKLAHATFFNLALILGQAISVSLCAGGFIFGICTAMGINLTPLRIALFLLSILTTATIASFVLALIITLIVYLSMKFSINPDNICAPFAAVAGDTVALLILNYIGTFVYSQTFGSTGVWSLIGIILAFGIGCLCVAWKNLNTREALYHGSFSIILSMIIGLGVGILFHDSVERYESTTLYQLILNENSFIMIQLVFIGAIVQMGEIALISVTSTKAITHPIFIASYIFFAITQILILFYICMALTRFLFYMNIDPDNNSIPLLTALGDLIGTIFLAICLWLYKTVHSPVSI</sequence>
<keyword evidence="3" id="KW-0813">Transport</keyword>
<keyword evidence="4 10" id="KW-0812">Transmembrane</keyword>
<evidence type="ECO:0000256" key="1">
    <source>
        <dbReference type="ARBA" id="ARBA00004141"/>
    </source>
</evidence>
<dbReference type="Proteomes" id="UP000887577">
    <property type="component" value="Unplaced"/>
</dbReference>
<feature type="transmembrane region" description="Helical" evidence="10">
    <location>
        <begin position="385"/>
        <end position="412"/>
    </location>
</feature>
<accession>A0A914YMI0</accession>
<dbReference type="GO" id="GO:0008324">
    <property type="term" value="F:monoatomic cation transmembrane transporter activity"/>
    <property type="evidence" value="ECO:0007669"/>
    <property type="project" value="InterPro"/>
</dbReference>
<evidence type="ECO:0000256" key="8">
    <source>
        <dbReference type="ARBA" id="ARBA00023136"/>
    </source>
</evidence>
<dbReference type="SUPFAM" id="SSF161093">
    <property type="entry name" value="MgtE membrane domain-like"/>
    <property type="match status" value="2"/>
</dbReference>
<keyword evidence="8 10" id="KW-0472">Membrane</keyword>
<feature type="transmembrane region" description="Helical" evidence="10">
    <location>
        <begin position="170"/>
        <end position="203"/>
    </location>
</feature>
<feature type="transmembrane region" description="Helical" evidence="10">
    <location>
        <begin position="130"/>
        <end position="149"/>
    </location>
</feature>
<protein>
    <submittedName>
        <fullName evidence="13">SLC41A/MgtE integral membrane domain-containing protein</fullName>
    </submittedName>
</protein>